<dbReference type="Gene3D" id="4.10.240.10">
    <property type="entry name" value="Zn(2)-C6 fungal-type DNA-binding domain"/>
    <property type="match status" value="1"/>
</dbReference>
<keyword evidence="4" id="KW-1185">Reference proteome</keyword>
<dbReference type="InterPro" id="IPR001138">
    <property type="entry name" value="Zn2Cys6_DnaBD"/>
</dbReference>
<dbReference type="SMART" id="SM00066">
    <property type="entry name" value="GAL4"/>
    <property type="match status" value="1"/>
</dbReference>
<evidence type="ECO:0000313" key="3">
    <source>
        <dbReference type="EMBL" id="KAF2655112.1"/>
    </source>
</evidence>
<dbReference type="AlphaFoldDB" id="A0A6A6T618"/>
<name>A0A6A6T618_9PLEO</name>
<dbReference type="GO" id="GO:0000981">
    <property type="term" value="F:DNA-binding transcription factor activity, RNA polymerase II-specific"/>
    <property type="evidence" value="ECO:0007669"/>
    <property type="project" value="InterPro"/>
</dbReference>
<dbReference type="CDD" id="cd00067">
    <property type="entry name" value="GAL4"/>
    <property type="match status" value="1"/>
</dbReference>
<dbReference type="GO" id="GO:0008270">
    <property type="term" value="F:zinc ion binding"/>
    <property type="evidence" value="ECO:0007669"/>
    <property type="project" value="InterPro"/>
</dbReference>
<evidence type="ECO:0000256" key="1">
    <source>
        <dbReference type="ARBA" id="ARBA00023242"/>
    </source>
</evidence>
<dbReference type="PROSITE" id="PS50048">
    <property type="entry name" value="ZN2_CY6_FUNGAL_2"/>
    <property type="match status" value="1"/>
</dbReference>
<dbReference type="InterPro" id="IPR036864">
    <property type="entry name" value="Zn2-C6_fun-type_DNA-bd_sf"/>
</dbReference>
<accession>A0A6A6T618</accession>
<sequence>MVSRGGRSRGCANCRRRRVKCDETRPVCLRCQKRQLDCDGPKEQTWINQSSAPKKGSSIPDAPALIPIPATRISLAGFENEIYLAFTRKTLLRGPAIEAACDLVYHHYSPSNATPALTLLVEGISCLATTFFGSQHNQFGIKSKGYKQYGKVLRQLNVHLATPTMQTLDETLLTVWACMLLEIFLPTGPNNFLKHMRGIEAIMEMRGPPTLPYSCTTLGVLRSARTLSIIAGLATAQSCLFSVEEWKELPLPVEDAFEQLRHNLFKILADCTRLMQERDECLISGDTWTKAQIIQETKYQLKALDKINTTWITLNQQRLNKTQSPLAKKLRIADHDSATVYLLYNATYTCVLNILDALEHSPYYIALRMSAAISITDSLEMKISEHSKGIEGNHEASVISFLAIKVAWQTLGGFASAEGRRLARVVKMAATGIFALGAWEQSPTSIVQSVSSLDPPLETRANYRSVKAYGGPGVDATERLLVPRETQMLGSDHMVSEPVVSVKTILQGEYPLAFINAASTIVPSADV</sequence>
<dbReference type="SUPFAM" id="SSF57701">
    <property type="entry name" value="Zn2/Cys6 DNA-binding domain"/>
    <property type="match status" value="1"/>
</dbReference>
<protein>
    <recommendedName>
        <fullName evidence="2">Zn(2)-C6 fungal-type domain-containing protein</fullName>
    </recommendedName>
</protein>
<dbReference type="Proteomes" id="UP000799324">
    <property type="component" value="Unassembled WGS sequence"/>
</dbReference>
<dbReference type="OrthoDB" id="5126878at2759"/>
<dbReference type="Pfam" id="PF00172">
    <property type="entry name" value="Zn_clus"/>
    <property type="match status" value="1"/>
</dbReference>
<dbReference type="PANTHER" id="PTHR38111:SF2">
    <property type="entry name" value="FINGER DOMAIN PROTEIN, PUTATIVE (AFU_ORTHOLOGUE AFUA_1G01560)-RELATED"/>
    <property type="match status" value="1"/>
</dbReference>
<dbReference type="EMBL" id="MU004353">
    <property type="protein sequence ID" value="KAF2655112.1"/>
    <property type="molecule type" value="Genomic_DNA"/>
</dbReference>
<evidence type="ECO:0000259" key="2">
    <source>
        <dbReference type="PROSITE" id="PS50048"/>
    </source>
</evidence>
<evidence type="ECO:0000313" key="4">
    <source>
        <dbReference type="Proteomes" id="UP000799324"/>
    </source>
</evidence>
<feature type="domain" description="Zn(2)-C6 fungal-type" evidence="2">
    <location>
        <begin position="10"/>
        <end position="38"/>
    </location>
</feature>
<dbReference type="PANTHER" id="PTHR38111">
    <property type="entry name" value="ZN(2)-C6 FUNGAL-TYPE DOMAIN-CONTAINING PROTEIN-RELATED"/>
    <property type="match status" value="1"/>
</dbReference>
<keyword evidence="1" id="KW-0539">Nucleus</keyword>
<proteinExistence type="predicted"/>
<dbReference type="InterPro" id="IPR053178">
    <property type="entry name" value="Osmoadaptation_assoc"/>
</dbReference>
<reference evidence="3" key="1">
    <citation type="journal article" date="2020" name="Stud. Mycol.">
        <title>101 Dothideomycetes genomes: a test case for predicting lifestyles and emergence of pathogens.</title>
        <authorList>
            <person name="Haridas S."/>
            <person name="Albert R."/>
            <person name="Binder M."/>
            <person name="Bloem J."/>
            <person name="Labutti K."/>
            <person name="Salamov A."/>
            <person name="Andreopoulos B."/>
            <person name="Baker S."/>
            <person name="Barry K."/>
            <person name="Bills G."/>
            <person name="Bluhm B."/>
            <person name="Cannon C."/>
            <person name="Castanera R."/>
            <person name="Culley D."/>
            <person name="Daum C."/>
            <person name="Ezra D."/>
            <person name="Gonzalez J."/>
            <person name="Henrissat B."/>
            <person name="Kuo A."/>
            <person name="Liang C."/>
            <person name="Lipzen A."/>
            <person name="Lutzoni F."/>
            <person name="Magnuson J."/>
            <person name="Mondo S."/>
            <person name="Nolan M."/>
            <person name="Ohm R."/>
            <person name="Pangilinan J."/>
            <person name="Park H.-J."/>
            <person name="Ramirez L."/>
            <person name="Alfaro M."/>
            <person name="Sun H."/>
            <person name="Tritt A."/>
            <person name="Yoshinaga Y."/>
            <person name="Zwiers L.-H."/>
            <person name="Turgeon B."/>
            <person name="Goodwin S."/>
            <person name="Spatafora J."/>
            <person name="Crous P."/>
            <person name="Grigoriev I."/>
        </authorList>
    </citation>
    <scope>NUCLEOTIDE SEQUENCE</scope>
    <source>
        <strain evidence="3">CBS 122681</strain>
    </source>
</reference>
<gene>
    <name evidence="3" type="ORF">K491DRAFT_436620</name>
</gene>
<dbReference type="PROSITE" id="PS00463">
    <property type="entry name" value="ZN2_CY6_FUNGAL_1"/>
    <property type="match status" value="1"/>
</dbReference>
<organism evidence="3 4">
    <name type="scientific">Lophiostoma macrostomum CBS 122681</name>
    <dbReference type="NCBI Taxonomy" id="1314788"/>
    <lineage>
        <taxon>Eukaryota</taxon>
        <taxon>Fungi</taxon>
        <taxon>Dikarya</taxon>
        <taxon>Ascomycota</taxon>
        <taxon>Pezizomycotina</taxon>
        <taxon>Dothideomycetes</taxon>
        <taxon>Pleosporomycetidae</taxon>
        <taxon>Pleosporales</taxon>
        <taxon>Lophiostomataceae</taxon>
        <taxon>Lophiostoma</taxon>
    </lineage>
</organism>